<keyword evidence="8" id="KW-1185">Reference proteome</keyword>
<dbReference type="InterPro" id="IPR001343">
    <property type="entry name" value="Hemolysn_Ca-bd"/>
</dbReference>
<dbReference type="AlphaFoldDB" id="A0A5C4NAD3"/>
<reference evidence="7 8" key="1">
    <citation type="submission" date="2019-06" db="EMBL/GenBank/DDBJ databases">
        <authorList>
            <person name="Jiang L."/>
        </authorList>
    </citation>
    <scope>NUCLEOTIDE SEQUENCE [LARGE SCALE GENOMIC DNA]</scope>
    <source>
        <strain evidence="7 8">YIM 48858</strain>
    </source>
</reference>
<comment type="caution">
    <text evidence="7">The sequence shown here is derived from an EMBL/GenBank/DDBJ whole genome shotgun (WGS) entry which is preliminary data.</text>
</comment>
<evidence type="ECO:0000259" key="6">
    <source>
        <dbReference type="Pfam" id="PF08548"/>
    </source>
</evidence>
<dbReference type="RefSeq" id="WP_139083552.1">
    <property type="nucleotide sequence ID" value="NZ_VDFV01000059.1"/>
</dbReference>
<proteinExistence type="predicted"/>
<keyword evidence="3" id="KW-0964">Secreted</keyword>
<dbReference type="InterPro" id="IPR013858">
    <property type="entry name" value="Peptidase_M10B_C"/>
</dbReference>
<dbReference type="Pfam" id="PF00353">
    <property type="entry name" value="HemolysinCabind"/>
    <property type="match status" value="2"/>
</dbReference>
<evidence type="ECO:0000313" key="8">
    <source>
        <dbReference type="Proteomes" id="UP000305709"/>
    </source>
</evidence>
<dbReference type="GO" id="GO:0005509">
    <property type="term" value="F:calcium ion binding"/>
    <property type="evidence" value="ECO:0007669"/>
    <property type="project" value="InterPro"/>
</dbReference>
<dbReference type="PANTHER" id="PTHR38340:SF1">
    <property type="entry name" value="S-LAYER PROTEIN"/>
    <property type="match status" value="1"/>
</dbReference>
<evidence type="ECO:0000256" key="3">
    <source>
        <dbReference type="ARBA" id="ARBA00022525"/>
    </source>
</evidence>
<name>A0A5C4NAD3_9RHOB</name>
<keyword evidence="4" id="KW-0677">Repeat</keyword>
<dbReference type="InterPro" id="IPR011049">
    <property type="entry name" value="Serralysin-like_metalloprot_C"/>
</dbReference>
<feature type="compositionally biased region" description="Basic and acidic residues" evidence="5">
    <location>
        <begin position="487"/>
        <end position="500"/>
    </location>
</feature>
<dbReference type="InterPro" id="IPR018511">
    <property type="entry name" value="Hemolysin-typ_Ca-bd_CS"/>
</dbReference>
<accession>A0A5C4NAD3</accession>
<dbReference type="PANTHER" id="PTHR38340">
    <property type="entry name" value="S-LAYER PROTEIN"/>
    <property type="match status" value="1"/>
</dbReference>
<dbReference type="PROSITE" id="PS00330">
    <property type="entry name" value="HEMOLYSIN_CALCIUM"/>
    <property type="match status" value="3"/>
</dbReference>
<dbReference type="Gene3D" id="2.150.10.10">
    <property type="entry name" value="Serralysin-like metalloprotease, C-terminal"/>
    <property type="match status" value="2"/>
</dbReference>
<dbReference type="GO" id="GO:0005615">
    <property type="term" value="C:extracellular space"/>
    <property type="evidence" value="ECO:0007669"/>
    <property type="project" value="InterPro"/>
</dbReference>
<evidence type="ECO:0000256" key="1">
    <source>
        <dbReference type="ARBA" id="ARBA00001913"/>
    </source>
</evidence>
<comment type="cofactor">
    <cofactor evidence="1">
        <name>Ca(2+)</name>
        <dbReference type="ChEBI" id="CHEBI:29108"/>
    </cofactor>
</comment>
<dbReference type="OrthoDB" id="7793891at2"/>
<feature type="region of interest" description="Disordered" evidence="5">
    <location>
        <begin position="429"/>
        <end position="500"/>
    </location>
</feature>
<dbReference type="InterPro" id="IPR050557">
    <property type="entry name" value="RTX_toxin/Mannuronan_C5-epim"/>
</dbReference>
<evidence type="ECO:0000256" key="4">
    <source>
        <dbReference type="ARBA" id="ARBA00022737"/>
    </source>
</evidence>
<evidence type="ECO:0000256" key="2">
    <source>
        <dbReference type="ARBA" id="ARBA00004613"/>
    </source>
</evidence>
<dbReference type="PRINTS" id="PR00313">
    <property type="entry name" value="CABNDNGRPT"/>
</dbReference>
<gene>
    <name evidence="7" type="ORF">FHG71_20470</name>
</gene>
<dbReference type="Pfam" id="PF08548">
    <property type="entry name" value="Peptidase_M10_C"/>
    <property type="match status" value="1"/>
</dbReference>
<organism evidence="7 8">
    <name type="scientific">Rubellimicrobium roseum</name>
    <dbReference type="NCBI Taxonomy" id="687525"/>
    <lineage>
        <taxon>Bacteria</taxon>
        <taxon>Pseudomonadati</taxon>
        <taxon>Pseudomonadota</taxon>
        <taxon>Alphaproteobacteria</taxon>
        <taxon>Rhodobacterales</taxon>
        <taxon>Roseobacteraceae</taxon>
        <taxon>Rubellimicrobium</taxon>
    </lineage>
</organism>
<sequence>MGKQFLVNSYQNNWQREPDVLARPNGGFTVVWSSYFNEFDGGPSSYVLSGQSYDASGRREGGEFIIDAVDGGASTVPSIMPLTNGRYAIGWSYSSDGILGREQSWVQAFNVDDTPRGSAARVDTSQLFQAVTTRVAGTGDGGFLALYIADQSDSNFDDVYVRRFDSSGRTQGKDVRVNTKVDFLDQYGVEAVSLTNGNVLAIWNSEETLDGPNGSRDFEIRGSLFSPEGKAIRSDFHITINVGAISSFGQGAHFDVTGLQGGGFAVARFDYGFRHGTEKDPLLLQTFDAAGRATAKPVTVYATEEVQYDAEVAQLATGEIVVVWEQRPINGDVGEDLYGRIFSAGGRALTGVFQVGENFDGYDVQEEASLKALAGGGFVVAYTHDNLDAEDEGVAARIFGRGTGGNDSLGVDGSGYLAGGGGNDVLTGNGRSNVLNGGSGNDRLRAEGGSDALSGGDGRDVLLGQSGHDSLRGGNGDDTLDGGSGADRLDGGMSKDRLHAGKDSSRDVFDFNSIRDSRPSSHDILLDFDRGEDVIDLRGIDARGGSSRNDGFDYSGHRAQAHSVWWSERNGDVVVSADVTGDRTADFQLRLDNLTRFSSEDVLL</sequence>
<feature type="domain" description="Peptidase M10 serralysin C-terminal" evidence="6">
    <location>
        <begin position="455"/>
        <end position="591"/>
    </location>
</feature>
<dbReference type="SUPFAM" id="SSF51120">
    <property type="entry name" value="beta-Roll"/>
    <property type="match status" value="1"/>
</dbReference>
<evidence type="ECO:0000256" key="5">
    <source>
        <dbReference type="SAM" id="MobiDB-lite"/>
    </source>
</evidence>
<dbReference type="EMBL" id="VDFV01000059">
    <property type="protein sequence ID" value="TNC62135.1"/>
    <property type="molecule type" value="Genomic_DNA"/>
</dbReference>
<protein>
    <recommendedName>
        <fullName evidence="6">Peptidase M10 serralysin C-terminal domain-containing protein</fullName>
    </recommendedName>
</protein>
<evidence type="ECO:0000313" key="7">
    <source>
        <dbReference type="EMBL" id="TNC62135.1"/>
    </source>
</evidence>
<comment type="subcellular location">
    <subcellularLocation>
        <location evidence="2">Secreted</location>
    </subcellularLocation>
</comment>
<dbReference type="Proteomes" id="UP000305709">
    <property type="component" value="Unassembled WGS sequence"/>
</dbReference>